<dbReference type="SUPFAM" id="SSF53218">
    <property type="entry name" value="Molybdenum cofactor biosynthesis proteins"/>
    <property type="match status" value="1"/>
</dbReference>
<dbReference type="InterPro" id="IPR036688">
    <property type="entry name" value="MoeA_C_domain_IV_sf"/>
</dbReference>
<dbReference type="Proteomes" id="UP000316030">
    <property type="component" value="Unassembled WGS sequence"/>
</dbReference>
<dbReference type="NCBIfam" id="NF045515">
    <property type="entry name" value="Glp_gephyrin"/>
    <property type="match status" value="1"/>
</dbReference>
<reference evidence="8 9" key="1">
    <citation type="submission" date="2017-05" db="EMBL/GenBank/DDBJ databases">
        <authorList>
            <person name="Varghese N."/>
            <person name="Submissions S."/>
        </authorList>
    </citation>
    <scope>NUCLEOTIDE SEQUENCE [LARGE SCALE GENOMIC DNA]</scope>
    <source>
        <strain evidence="8 9">DSM 29506</strain>
    </source>
</reference>
<dbReference type="Gene3D" id="2.40.340.10">
    <property type="entry name" value="MoeA, C-terminal, domain IV"/>
    <property type="match status" value="1"/>
</dbReference>
<evidence type="ECO:0000256" key="3">
    <source>
        <dbReference type="ARBA" id="ARBA00010763"/>
    </source>
</evidence>
<dbReference type="PANTHER" id="PTHR10192">
    <property type="entry name" value="MOLYBDOPTERIN BIOSYNTHESIS PROTEIN"/>
    <property type="match status" value="1"/>
</dbReference>
<dbReference type="Gene3D" id="2.170.190.11">
    <property type="entry name" value="Molybdopterin biosynthesis moea protein, domain 3"/>
    <property type="match status" value="1"/>
</dbReference>
<keyword evidence="6 8" id="KW-0808">Transferase</keyword>
<comment type="catalytic activity">
    <reaction evidence="5">
        <text>adenylyl-molybdopterin + molybdate = Mo-molybdopterin + AMP + H(+)</text>
        <dbReference type="Rhea" id="RHEA:35047"/>
        <dbReference type="ChEBI" id="CHEBI:15378"/>
        <dbReference type="ChEBI" id="CHEBI:36264"/>
        <dbReference type="ChEBI" id="CHEBI:62727"/>
        <dbReference type="ChEBI" id="CHEBI:71302"/>
        <dbReference type="ChEBI" id="CHEBI:456215"/>
        <dbReference type="EC" id="2.10.1.1"/>
    </reaction>
</comment>
<dbReference type="UniPathway" id="UPA00344"/>
<evidence type="ECO:0000256" key="1">
    <source>
        <dbReference type="ARBA" id="ARBA00002901"/>
    </source>
</evidence>
<dbReference type="InterPro" id="IPR036135">
    <property type="entry name" value="MoeA_linker/N_sf"/>
</dbReference>
<sequence>MITVEQALEHLFSLVSPLGSETVPLAQASGRVLAADVTATRDQPPFAASAMDGYGVRAAEVAVGAKFKIIGESAAGHGFSGPVGPGEAVRIFTGAPVPEGVDFVLLQEDCDRFVNTITIDSDPGSNANIRPAGNDFAAGFTLNAPRLLSPNDIALLAAMNVPLVQVTRRPDIALISTGDELVMPGDTPGPDQIIVSNTFGLKALFDSAGAKTRILPIAKDHPASIETAFDLAQGADLVITIGGASVGDHDLVSAVAQQLGMQQSFYKVKMRPGKPLMAGRMGDAVMIGLPGNPVSAVVCGNVFVLPVIAALQGFAPAPRTRLSATLTAATPANGPREHYMRGRVDRGQITVFDRQDSSLLTVLSEANALILRPADDPARDVGDLVEYLPL</sequence>
<dbReference type="InterPro" id="IPR036425">
    <property type="entry name" value="MoaB/Mog-like_dom_sf"/>
</dbReference>
<dbReference type="Gene3D" id="3.40.980.10">
    <property type="entry name" value="MoaB/Mog-like domain"/>
    <property type="match status" value="1"/>
</dbReference>
<dbReference type="OrthoDB" id="9804758at2"/>
<dbReference type="PANTHER" id="PTHR10192:SF5">
    <property type="entry name" value="GEPHYRIN"/>
    <property type="match status" value="1"/>
</dbReference>
<comment type="cofactor">
    <cofactor evidence="6">
        <name>Mg(2+)</name>
        <dbReference type="ChEBI" id="CHEBI:18420"/>
    </cofactor>
</comment>
<dbReference type="InterPro" id="IPR001453">
    <property type="entry name" value="MoaB/Mog_dom"/>
</dbReference>
<dbReference type="GO" id="GO:0046872">
    <property type="term" value="F:metal ion binding"/>
    <property type="evidence" value="ECO:0007669"/>
    <property type="project" value="UniProtKB-UniRule"/>
</dbReference>
<keyword evidence="6" id="KW-0479">Metal-binding</keyword>
<comment type="similarity">
    <text evidence="3 6">Belongs to the MoeA family.</text>
</comment>
<dbReference type="GO" id="GO:0006777">
    <property type="term" value="P:Mo-molybdopterin cofactor biosynthetic process"/>
    <property type="evidence" value="ECO:0007669"/>
    <property type="project" value="UniProtKB-UniRule"/>
</dbReference>
<dbReference type="Pfam" id="PF00994">
    <property type="entry name" value="MoCF_biosynth"/>
    <property type="match status" value="1"/>
</dbReference>
<evidence type="ECO:0000256" key="6">
    <source>
        <dbReference type="RuleBase" id="RU365090"/>
    </source>
</evidence>
<dbReference type="SUPFAM" id="SSF63867">
    <property type="entry name" value="MoeA C-terminal domain-like"/>
    <property type="match status" value="1"/>
</dbReference>
<evidence type="ECO:0000313" key="8">
    <source>
        <dbReference type="EMBL" id="SMO87129.1"/>
    </source>
</evidence>
<evidence type="ECO:0000259" key="7">
    <source>
        <dbReference type="SMART" id="SM00852"/>
    </source>
</evidence>
<dbReference type="EMBL" id="FXTO01000019">
    <property type="protein sequence ID" value="SMO87129.1"/>
    <property type="molecule type" value="Genomic_DNA"/>
</dbReference>
<name>A0A521ET81_9RHOB</name>
<evidence type="ECO:0000256" key="5">
    <source>
        <dbReference type="ARBA" id="ARBA00047317"/>
    </source>
</evidence>
<organism evidence="8 9">
    <name type="scientific">Thalassovita litoralis</name>
    <dbReference type="NCBI Taxonomy" id="1010611"/>
    <lineage>
        <taxon>Bacteria</taxon>
        <taxon>Pseudomonadati</taxon>
        <taxon>Pseudomonadota</taxon>
        <taxon>Alphaproteobacteria</taxon>
        <taxon>Rhodobacterales</taxon>
        <taxon>Roseobacteraceae</taxon>
        <taxon>Thalassovita</taxon>
    </lineage>
</organism>
<dbReference type="Gene3D" id="3.90.105.10">
    <property type="entry name" value="Molybdopterin biosynthesis moea protein, domain 2"/>
    <property type="match status" value="1"/>
</dbReference>
<dbReference type="SMART" id="SM00852">
    <property type="entry name" value="MoCF_biosynth"/>
    <property type="match status" value="1"/>
</dbReference>
<comment type="function">
    <text evidence="1 6">Catalyzes the insertion of molybdate into adenylated molybdopterin with the concomitant release of AMP.</text>
</comment>
<dbReference type="GO" id="GO:0061599">
    <property type="term" value="F:molybdopterin molybdotransferase activity"/>
    <property type="evidence" value="ECO:0007669"/>
    <property type="project" value="UniProtKB-UniRule"/>
</dbReference>
<proteinExistence type="inferred from homology"/>
<dbReference type="Pfam" id="PF03454">
    <property type="entry name" value="MoeA_C"/>
    <property type="match status" value="1"/>
</dbReference>
<dbReference type="Pfam" id="PF03453">
    <property type="entry name" value="MoeA_N"/>
    <property type="match status" value="1"/>
</dbReference>
<feature type="domain" description="MoaB/Mog" evidence="7">
    <location>
        <begin position="173"/>
        <end position="310"/>
    </location>
</feature>
<dbReference type="AlphaFoldDB" id="A0A521ET81"/>
<evidence type="ECO:0000256" key="4">
    <source>
        <dbReference type="ARBA" id="ARBA00023150"/>
    </source>
</evidence>
<dbReference type="GO" id="GO:0005829">
    <property type="term" value="C:cytosol"/>
    <property type="evidence" value="ECO:0007669"/>
    <property type="project" value="TreeGrafter"/>
</dbReference>
<dbReference type="EC" id="2.10.1.1" evidence="6"/>
<dbReference type="InterPro" id="IPR038987">
    <property type="entry name" value="MoeA-like"/>
</dbReference>
<comment type="pathway">
    <text evidence="2 6">Cofactor biosynthesis; molybdopterin biosynthesis.</text>
</comment>
<dbReference type="CDD" id="cd00887">
    <property type="entry name" value="MoeA"/>
    <property type="match status" value="1"/>
</dbReference>
<dbReference type="SUPFAM" id="SSF63882">
    <property type="entry name" value="MoeA N-terminal region -like"/>
    <property type="match status" value="1"/>
</dbReference>
<protein>
    <recommendedName>
        <fullName evidence="6">Molybdopterin molybdenumtransferase</fullName>
        <ecNumber evidence="6">2.10.1.1</ecNumber>
    </recommendedName>
</protein>
<keyword evidence="4 6" id="KW-0501">Molybdenum cofactor biosynthesis</keyword>
<keyword evidence="6" id="KW-0460">Magnesium</keyword>
<evidence type="ECO:0000256" key="2">
    <source>
        <dbReference type="ARBA" id="ARBA00005046"/>
    </source>
</evidence>
<keyword evidence="6" id="KW-0500">Molybdenum</keyword>
<accession>A0A521ET81</accession>
<keyword evidence="9" id="KW-1185">Reference proteome</keyword>
<evidence type="ECO:0000313" key="9">
    <source>
        <dbReference type="Proteomes" id="UP000316030"/>
    </source>
</evidence>
<dbReference type="InterPro" id="IPR005110">
    <property type="entry name" value="MoeA_linker/N"/>
</dbReference>
<gene>
    <name evidence="8" type="ORF">SAMN06265173_11936</name>
</gene>
<dbReference type="InterPro" id="IPR005111">
    <property type="entry name" value="MoeA_C_domain_IV"/>
</dbReference>
<dbReference type="RefSeq" id="WP_142494030.1">
    <property type="nucleotide sequence ID" value="NZ_FXTO01000019.1"/>
</dbReference>